<sequence>MGNREIAILGVGAIGGTIGGPLTQAGYNVTLIDQWPENVEVMKTSGLTISGTHGDHLIPVNAIHIHELCTISKMFDWVFICVKSYDTAWATTMMLPYLKPHGAFVSAQNSINDNTIAELAGFNKILACVLTLGGGMYEPGNVMRTNDPKALAITVGELHGQSTPRLIELEDLMSHVGVSKITNNTWGERWSKLVVNCMVNPMAGITGLSSAEVRRNPATRRILIRIAAEAIRVGMNHGFEVANINGIPATAYLEADENMGTAMENVETEMALRSNERGEGLPSMLQDLMKGRKTEINYLNGYVVEKGSQIGMPTPINHTIVDILTSVEKGVINPSIDNLKRLKGFN</sequence>
<dbReference type="InterPro" id="IPR003710">
    <property type="entry name" value="ApbA"/>
</dbReference>
<dbReference type="PANTHER" id="PTHR21708">
    <property type="entry name" value="PROBABLE 2-DEHYDROPANTOATE 2-REDUCTASE"/>
    <property type="match status" value="1"/>
</dbReference>
<dbReference type="GO" id="GO:0015940">
    <property type="term" value="P:pantothenate biosynthetic process"/>
    <property type="evidence" value="ECO:0007669"/>
    <property type="project" value="InterPro"/>
</dbReference>
<reference evidence="6" key="1">
    <citation type="submission" date="2018-05" db="EMBL/GenBank/DDBJ databases">
        <authorList>
            <person name="Lanie J.A."/>
            <person name="Ng W.-L."/>
            <person name="Kazmierczak K.M."/>
            <person name="Andrzejewski T.M."/>
            <person name="Davidsen T.M."/>
            <person name="Wayne K.J."/>
            <person name="Tettelin H."/>
            <person name="Glass J.I."/>
            <person name="Rusch D."/>
            <person name="Podicherti R."/>
            <person name="Tsui H.-C.T."/>
            <person name="Winkler M.E."/>
        </authorList>
    </citation>
    <scope>NUCLEOTIDE SEQUENCE</scope>
</reference>
<dbReference type="InterPro" id="IPR036291">
    <property type="entry name" value="NAD(P)-bd_dom_sf"/>
</dbReference>
<dbReference type="GO" id="GO:0005737">
    <property type="term" value="C:cytoplasm"/>
    <property type="evidence" value="ECO:0007669"/>
    <property type="project" value="TreeGrafter"/>
</dbReference>
<evidence type="ECO:0000259" key="5">
    <source>
        <dbReference type="Pfam" id="PF08546"/>
    </source>
</evidence>
<evidence type="ECO:0000256" key="2">
    <source>
        <dbReference type="ARBA" id="ARBA00022857"/>
    </source>
</evidence>
<evidence type="ECO:0000259" key="4">
    <source>
        <dbReference type="Pfam" id="PF02558"/>
    </source>
</evidence>
<accession>A0A381XDU1</accession>
<dbReference type="PANTHER" id="PTHR21708:SF26">
    <property type="entry name" value="2-DEHYDROPANTOATE 2-REDUCTASE"/>
    <property type="match status" value="1"/>
</dbReference>
<feature type="domain" description="Ketopantoate reductase N-terminal" evidence="4">
    <location>
        <begin position="6"/>
        <end position="149"/>
    </location>
</feature>
<dbReference type="InterPro" id="IPR051402">
    <property type="entry name" value="KPR-Related"/>
</dbReference>
<keyword evidence="3" id="KW-0560">Oxidoreductase</keyword>
<dbReference type="GO" id="GO:0008677">
    <property type="term" value="F:2-dehydropantoate 2-reductase activity"/>
    <property type="evidence" value="ECO:0007669"/>
    <property type="project" value="InterPro"/>
</dbReference>
<protein>
    <recommendedName>
        <fullName evidence="7">2-dehydropantoate 2-reductase</fullName>
    </recommendedName>
</protein>
<dbReference type="NCBIfam" id="TIGR00745">
    <property type="entry name" value="apbA_panE"/>
    <property type="match status" value="1"/>
</dbReference>
<gene>
    <name evidence="6" type="ORF">METZ01_LOCUS115742</name>
</gene>
<dbReference type="EMBL" id="UINC01014811">
    <property type="protein sequence ID" value="SVA62888.1"/>
    <property type="molecule type" value="Genomic_DNA"/>
</dbReference>
<name>A0A381XDU1_9ZZZZ</name>
<evidence type="ECO:0000256" key="3">
    <source>
        <dbReference type="ARBA" id="ARBA00023002"/>
    </source>
</evidence>
<organism evidence="6">
    <name type="scientific">marine metagenome</name>
    <dbReference type="NCBI Taxonomy" id="408172"/>
    <lineage>
        <taxon>unclassified sequences</taxon>
        <taxon>metagenomes</taxon>
        <taxon>ecological metagenomes</taxon>
    </lineage>
</organism>
<dbReference type="InterPro" id="IPR013752">
    <property type="entry name" value="KPA_reductase"/>
</dbReference>
<keyword evidence="2" id="KW-0521">NADP</keyword>
<dbReference type="AlphaFoldDB" id="A0A381XDU1"/>
<dbReference type="InterPro" id="IPR013332">
    <property type="entry name" value="KPR_N"/>
</dbReference>
<evidence type="ECO:0008006" key="7">
    <source>
        <dbReference type="Google" id="ProtNLM"/>
    </source>
</evidence>
<dbReference type="Gene3D" id="1.10.1040.10">
    <property type="entry name" value="N-(1-d-carboxylethyl)-l-norvaline Dehydrogenase, domain 2"/>
    <property type="match status" value="1"/>
</dbReference>
<dbReference type="InterPro" id="IPR008927">
    <property type="entry name" value="6-PGluconate_DH-like_C_sf"/>
</dbReference>
<evidence type="ECO:0000313" key="6">
    <source>
        <dbReference type="EMBL" id="SVA62888.1"/>
    </source>
</evidence>
<dbReference type="Gene3D" id="3.40.50.720">
    <property type="entry name" value="NAD(P)-binding Rossmann-like Domain"/>
    <property type="match status" value="1"/>
</dbReference>
<proteinExistence type="inferred from homology"/>
<comment type="similarity">
    <text evidence="1">Belongs to the ketopantoate reductase family.</text>
</comment>
<dbReference type="Pfam" id="PF08546">
    <property type="entry name" value="ApbA_C"/>
    <property type="match status" value="1"/>
</dbReference>
<feature type="domain" description="Ketopantoate reductase C-terminal" evidence="5">
    <location>
        <begin position="186"/>
        <end position="327"/>
    </location>
</feature>
<evidence type="ECO:0000256" key="1">
    <source>
        <dbReference type="ARBA" id="ARBA00007870"/>
    </source>
</evidence>
<dbReference type="InterPro" id="IPR013328">
    <property type="entry name" value="6PGD_dom2"/>
</dbReference>
<dbReference type="Pfam" id="PF02558">
    <property type="entry name" value="ApbA"/>
    <property type="match status" value="1"/>
</dbReference>
<dbReference type="SUPFAM" id="SSF51735">
    <property type="entry name" value="NAD(P)-binding Rossmann-fold domains"/>
    <property type="match status" value="1"/>
</dbReference>
<dbReference type="SUPFAM" id="SSF48179">
    <property type="entry name" value="6-phosphogluconate dehydrogenase C-terminal domain-like"/>
    <property type="match status" value="1"/>
</dbReference>